<keyword evidence="6" id="KW-0143">Chaperone</keyword>
<dbReference type="InterPro" id="IPR001179">
    <property type="entry name" value="PPIase_FKBP_dom"/>
</dbReference>
<dbReference type="EMBL" id="JAKGAS010000001">
    <property type="protein sequence ID" value="MCF2946787.1"/>
    <property type="molecule type" value="Genomic_DNA"/>
</dbReference>
<evidence type="ECO:0000313" key="12">
    <source>
        <dbReference type="EMBL" id="MCF2946787.1"/>
    </source>
</evidence>
<evidence type="ECO:0000256" key="4">
    <source>
        <dbReference type="ARBA" id="ARBA00022490"/>
    </source>
</evidence>
<evidence type="ECO:0000256" key="5">
    <source>
        <dbReference type="ARBA" id="ARBA00023110"/>
    </source>
</evidence>
<accession>A0ABS9D2T6</accession>
<reference evidence="12 13" key="1">
    <citation type="submission" date="2022-01" db="EMBL/GenBank/DDBJ databases">
        <title>Paraglaciecola sp. G1-23.</title>
        <authorList>
            <person name="Jin M.S."/>
            <person name="Han D.M."/>
            <person name="Kim H.M."/>
            <person name="Jeon C.O."/>
        </authorList>
    </citation>
    <scope>NUCLEOTIDE SEQUENCE [LARGE SCALE GENOMIC DNA]</scope>
    <source>
        <strain evidence="12 13">G1-23</strain>
    </source>
</reference>
<dbReference type="InterPro" id="IPR046357">
    <property type="entry name" value="PPIase_dom_sf"/>
</dbReference>
<sequence length="163" mass="18031">MQISKGTVVQFHYKISDLEGQELESNFGHEAVAYLHGYNNMMPGIEKSLESMAKGNEIEVELEAAETYGEIQPNSEQRVSVKHLASADKKVKWKAGMTAVVNTEQGQREVTIIKVGKFMATIDTNHPLAGKTLKFELKVEDVRAATDEEIEHGHAHGVGGHHH</sequence>
<dbReference type="RefSeq" id="WP_235310308.1">
    <property type="nucleotide sequence ID" value="NZ_JAKGAS010000001.1"/>
</dbReference>
<evidence type="ECO:0000256" key="10">
    <source>
        <dbReference type="RuleBase" id="RU003915"/>
    </source>
</evidence>
<evidence type="ECO:0000256" key="2">
    <source>
        <dbReference type="ARBA" id="ARBA00004496"/>
    </source>
</evidence>
<dbReference type="PROSITE" id="PS50059">
    <property type="entry name" value="FKBP_PPIASE"/>
    <property type="match status" value="1"/>
</dbReference>
<comment type="similarity">
    <text evidence="3 10">Belongs to the FKBP-type PPIase family.</text>
</comment>
<evidence type="ECO:0000256" key="3">
    <source>
        <dbReference type="ARBA" id="ARBA00006577"/>
    </source>
</evidence>
<evidence type="ECO:0000256" key="9">
    <source>
        <dbReference type="PROSITE-ProRule" id="PRU00277"/>
    </source>
</evidence>
<comment type="subcellular location">
    <subcellularLocation>
        <location evidence="2">Cytoplasm</location>
    </subcellularLocation>
</comment>
<gene>
    <name evidence="12" type="ORF">L0668_01600</name>
</gene>
<comment type="function">
    <text evidence="8">Also involved in hydrogenase metallocenter assembly, probably by participating in the nickel insertion step. This function in hydrogenase biosynthesis requires chaperone activity and the presence of the metal-binding domain, but not PPIase activity.</text>
</comment>
<evidence type="ECO:0000256" key="8">
    <source>
        <dbReference type="ARBA" id="ARBA00037071"/>
    </source>
</evidence>
<evidence type="ECO:0000259" key="11">
    <source>
        <dbReference type="PROSITE" id="PS50059"/>
    </source>
</evidence>
<dbReference type="PANTHER" id="PTHR47861:SF3">
    <property type="entry name" value="FKBP-TYPE PEPTIDYL-PROLYL CIS-TRANS ISOMERASE SLYD"/>
    <property type="match status" value="1"/>
</dbReference>
<dbReference type="EC" id="5.2.1.8" evidence="10"/>
<dbReference type="Gene3D" id="3.10.50.40">
    <property type="match status" value="1"/>
</dbReference>
<dbReference type="PANTHER" id="PTHR47861">
    <property type="entry name" value="FKBP-TYPE PEPTIDYL-PROLYL CIS-TRANS ISOMERASE SLYD"/>
    <property type="match status" value="1"/>
</dbReference>
<keyword evidence="4" id="KW-0963">Cytoplasm</keyword>
<comment type="catalytic activity">
    <reaction evidence="1 9 10">
        <text>[protein]-peptidylproline (omega=180) = [protein]-peptidylproline (omega=0)</text>
        <dbReference type="Rhea" id="RHEA:16237"/>
        <dbReference type="Rhea" id="RHEA-COMP:10747"/>
        <dbReference type="Rhea" id="RHEA-COMP:10748"/>
        <dbReference type="ChEBI" id="CHEBI:83833"/>
        <dbReference type="ChEBI" id="CHEBI:83834"/>
        <dbReference type="EC" id="5.2.1.8"/>
    </reaction>
</comment>
<feature type="domain" description="PPIase FKBP-type" evidence="11">
    <location>
        <begin position="6"/>
        <end position="70"/>
    </location>
</feature>
<name>A0ABS9D2T6_9ALTE</name>
<keyword evidence="5 9" id="KW-0697">Rotamase</keyword>
<dbReference type="SUPFAM" id="SSF54534">
    <property type="entry name" value="FKBP-like"/>
    <property type="match status" value="1"/>
</dbReference>
<dbReference type="Proteomes" id="UP001521137">
    <property type="component" value="Unassembled WGS sequence"/>
</dbReference>
<keyword evidence="13" id="KW-1185">Reference proteome</keyword>
<evidence type="ECO:0000256" key="6">
    <source>
        <dbReference type="ARBA" id="ARBA00023186"/>
    </source>
</evidence>
<evidence type="ECO:0000313" key="13">
    <source>
        <dbReference type="Proteomes" id="UP001521137"/>
    </source>
</evidence>
<keyword evidence="7 9" id="KW-0413">Isomerase</keyword>
<protein>
    <recommendedName>
        <fullName evidence="10">Peptidyl-prolyl cis-trans isomerase</fullName>
        <ecNumber evidence="10">5.2.1.8</ecNumber>
    </recommendedName>
</protein>
<dbReference type="Pfam" id="PF00254">
    <property type="entry name" value="FKBP_C"/>
    <property type="match status" value="1"/>
</dbReference>
<organism evidence="12 13">
    <name type="scientific">Paraglaciecola algarum</name>
    <dbReference type="NCBI Taxonomy" id="3050085"/>
    <lineage>
        <taxon>Bacteria</taxon>
        <taxon>Pseudomonadati</taxon>
        <taxon>Pseudomonadota</taxon>
        <taxon>Gammaproteobacteria</taxon>
        <taxon>Alteromonadales</taxon>
        <taxon>Alteromonadaceae</taxon>
        <taxon>Paraglaciecola</taxon>
    </lineage>
</organism>
<evidence type="ECO:0000256" key="7">
    <source>
        <dbReference type="ARBA" id="ARBA00023235"/>
    </source>
</evidence>
<dbReference type="GO" id="GO:0003755">
    <property type="term" value="F:peptidyl-prolyl cis-trans isomerase activity"/>
    <property type="evidence" value="ECO:0007669"/>
    <property type="project" value="UniProtKB-EC"/>
</dbReference>
<comment type="caution">
    <text evidence="12">The sequence shown here is derived from an EMBL/GenBank/DDBJ whole genome shotgun (WGS) entry which is preliminary data.</text>
</comment>
<proteinExistence type="inferred from homology"/>
<evidence type="ECO:0000256" key="1">
    <source>
        <dbReference type="ARBA" id="ARBA00000971"/>
    </source>
</evidence>